<dbReference type="OrthoDB" id="1413770at2"/>
<dbReference type="InterPro" id="IPR049449">
    <property type="entry name" value="TesB_ACOT8-like_N"/>
</dbReference>
<dbReference type="InterPro" id="IPR049450">
    <property type="entry name" value="ACOT8-like_C"/>
</dbReference>
<dbReference type="STRING" id="1797.RMCT_3951"/>
<evidence type="ECO:0000259" key="1">
    <source>
        <dbReference type="Pfam" id="PF13622"/>
    </source>
</evidence>
<accession>A0A100XI87</accession>
<dbReference type="InterPro" id="IPR042171">
    <property type="entry name" value="Acyl-CoA_hotdog"/>
</dbReference>
<evidence type="ECO:0000313" key="3">
    <source>
        <dbReference type="EMBL" id="GAT16982.1"/>
    </source>
</evidence>
<dbReference type="SUPFAM" id="SSF54637">
    <property type="entry name" value="Thioesterase/thiol ester dehydrase-isomerase"/>
    <property type="match status" value="1"/>
</dbReference>
<name>A0A100XI87_MYCTH</name>
<dbReference type="Proteomes" id="UP000069654">
    <property type="component" value="Unassembled WGS sequence"/>
</dbReference>
<evidence type="ECO:0000259" key="2">
    <source>
        <dbReference type="Pfam" id="PF20789"/>
    </source>
</evidence>
<comment type="caution">
    <text evidence="3">The sequence shown here is derived from an EMBL/GenBank/DDBJ whole genome shotgun (WGS) entry which is preliminary data.</text>
</comment>
<feature type="domain" description="Acyl-CoA thioesterase-like N-terminal HotDog" evidence="1">
    <location>
        <begin position="26"/>
        <end position="115"/>
    </location>
</feature>
<dbReference type="InterPro" id="IPR029069">
    <property type="entry name" value="HotDog_dom_sf"/>
</dbReference>
<organism evidence="3 4">
    <name type="scientific">Mycolicibacterium thermoresistibile</name>
    <name type="common">Mycobacterium thermoresistibile</name>
    <dbReference type="NCBI Taxonomy" id="1797"/>
    <lineage>
        <taxon>Bacteria</taxon>
        <taxon>Bacillati</taxon>
        <taxon>Actinomycetota</taxon>
        <taxon>Actinomycetes</taxon>
        <taxon>Mycobacteriales</taxon>
        <taxon>Mycobacteriaceae</taxon>
        <taxon>Mycolicibacterium</taxon>
    </lineage>
</organism>
<dbReference type="Pfam" id="PF20789">
    <property type="entry name" value="4HBT_3C"/>
    <property type="match status" value="1"/>
</dbReference>
<gene>
    <name evidence="3" type="ORF">RMCT_3951</name>
</gene>
<evidence type="ECO:0008006" key="5">
    <source>
        <dbReference type="Google" id="ProtNLM"/>
    </source>
</evidence>
<dbReference type="AlphaFoldDB" id="A0A100XI87"/>
<sequence length="268" mass="29111">MTRFYYRRLRTDGEFEVLESTGATGSNWDAGIQHGSPPLALLTKLVEDSLDGTTGPRLRVGRLVMDILGPIPVAPVRVRAWTERPGSRISLRTAEMQAQRPDGSWRAVARLSAWLLAVSDTADVATDRHPPLQEGPVVGEPHAWHGAPGYLETIDFRRQESAGESGTVAWMTPLARVVDTDDPTPLQRLAMVVDSANGIGAVLDPNRFVFMNTDTTVHLHRLPVGDDFAVRARASIGPDGIGVTTAEVFDRQGFVGTCAQTLLVQRLG</sequence>
<reference evidence="4" key="2">
    <citation type="submission" date="2016-02" db="EMBL/GenBank/DDBJ databases">
        <title>Draft genome sequence of five rapidly growing Mycobacterium species.</title>
        <authorList>
            <person name="Katahira K."/>
            <person name="Gotou Y."/>
            <person name="Iida K."/>
            <person name="Ogura Y."/>
            <person name="Hayashi T."/>
        </authorList>
    </citation>
    <scope>NUCLEOTIDE SEQUENCE [LARGE SCALE GENOMIC DNA]</scope>
    <source>
        <strain evidence="4">JCM6362</strain>
    </source>
</reference>
<dbReference type="Gene3D" id="2.40.160.210">
    <property type="entry name" value="Acyl-CoA thioesterase, double hotdog domain"/>
    <property type="match status" value="1"/>
</dbReference>
<proteinExistence type="predicted"/>
<feature type="domain" description="Acyl-CoA thioesterase-like C-terminal" evidence="2">
    <location>
        <begin position="136"/>
        <end position="264"/>
    </location>
</feature>
<reference evidence="3 4" key="1">
    <citation type="journal article" date="2016" name="Genome Announc.">
        <title>Draft Genome Sequences of Five Rapidly Growing Mycobacterium Species, M. thermoresistibile, M. fortuitum subsp. acetamidolyticum, M. canariasense, M. brisbanense, and M. novocastrense.</title>
        <authorList>
            <person name="Katahira K."/>
            <person name="Ogura Y."/>
            <person name="Gotoh Y."/>
            <person name="Hayashi T."/>
        </authorList>
    </citation>
    <scope>NUCLEOTIDE SEQUENCE [LARGE SCALE GENOMIC DNA]</scope>
    <source>
        <strain evidence="3 4">JCM6362</strain>
    </source>
</reference>
<dbReference type="OMA" id="DPQIQHG"/>
<evidence type="ECO:0000313" key="4">
    <source>
        <dbReference type="Proteomes" id="UP000069654"/>
    </source>
</evidence>
<dbReference type="EMBL" id="BCTB01000049">
    <property type="protein sequence ID" value="GAT16982.1"/>
    <property type="molecule type" value="Genomic_DNA"/>
</dbReference>
<protein>
    <recommendedName>
        <fullName evidence="5">Thioesterase</fullName>
    </recommendedName>
</protein>
<dbReference type="RefSeq" id="WP_003927715.1">
    <property type="nucleotide sequence ID" value="NZ_BCTB01000049.1"/>
</dbReference>
<dbReference type="Pfam" id="PF13622">
    <property type="entry name" value="4HBT_3"/>
    <property type="match status" value="1"/>
</dbReference>